<proteinExistence type="predicted"/>
<organism evidence="8 9">
    <name type="scientific">Clostridium cavendishii DSM 21758</name>
    <dbReference type="NCBI Taxonomy" id="1121302"/>
    <lineage>
        <taxon>Bacteria</taxon>
        <taxon>Bacillati</taxon>
        <taxon>Bacillota</taxon>
        <taxon>Clostridia</taxon>
        <taxon>Eubacteriales</taxon>
        <taxon>Clostridiaceae</taxon>
        <taxon>Clostridium</taxon>
    </lineage>
</organism>
<dbReference type="Pfam" id="PF07690">
    <property type="entry name" value="MFS_1"/>
    <property type="match status" value="1"/>
</dbReference>
<comment type="subcellular location">
    <subcellularLocation>
        <location evidence="1">Cell membrane</location>
        <topology evidence="1">Multi-pass membrane protein</topology>
    </subcellularLocation>
</comment>
<keyword evidence="5 6" id="KW-0472">Membrane</keyword>
<feature type="domain" description="Major facilitator superfamily (MFS) profile" evidence="7">
    <location>
        <begin position="11"/>
        <end position="384"/>
    </location>
</feature>
<dbReference type="GO" id="GO:0022857">
    <property type="term" value="F:transmembrane transporter activity"/>
    <property type="evidence" value="ECO:0007669"/>
    <property type="project" value="InterPro"/>
</dbReference>
<feature type="transmembrane region" description="Helical" evidence="6">
    <location>
        <begin position="361"/>
        <end position="381"/>
    </location>
</feature>
<dbReference type="InterPro" id="IPR020846">
    <property type="entry name" value="MFS_dom"/>
</dbReference>
<feature type="transmembrane region" description="Helical" evidence="6">
    <location>
        <begin position="248"/>
        <end position="267"/>
    </location>
</feature>
<dbReference type="RefSeq" id="WP_084109043.1">
    <property type="nucleotide sequence ID" value="NZ_FQZB01000018.1"/>
</dbReference>
<evidence type="ECO:0000256" key="3">
    <source>
        <dbReference type="ARBA" id="ARBA00022692"/>
    </source>
</evidence>
<keyword evidence="3 6" id="KW-0812">Transmembrane</keyword>
<dbReference type="Proteomes" id="UP000184310">
    <property type="component" value="Unassembled WGS sequence"/>
</dbReference>
<dbReference type="PANTHER" id="PTHR23514">
    <property type="entry name" value="BYPASS OF STOP CODON PROTEIN 6"/>
    <property type="match status" value="1"/>
</dbReference>
<keyword evidence="2" id="KW-0813">Transport</keyword>
<evidence type="ECO:0000256" key="5">
    <source>
        <dbReference type="ARBA" id="ARBA00023136"/>
    </source>
</evidence>
<evidence type="ECO:0000259" key="7">
    <source>
        <dbReference type="PROSITE" id="PS50850"/>
    </source>
</evidence>
<evidence type="ECO:0000256" key="2">
    <source>
        <dbReference type="ARBA" id="ARBA00022448"/>
    </source>
</evidence>
<feature type="transmembrane region" description="Helical" evidence="6">
    <location>
        <begin position="98"/>
        <end position="118"/>
    </location>
</feature>
<dbReference type="STRING" id="1121302.SAMN02745163_03932"/>
<feature type="transmembrane region" description="Helical" evidence="6">
    <location>
        <begin position="45"/>
        <end position="69"/>
    </location>
</feature>
<feature type="transmembrane region" description="Helical" evidence="6">
    <location>
        <begin position="76"/>
        <end position="92"/>
    </location>
</feature>
<keyword evidence="9" id="KW-1185">Reference proteome</keyword>
<evidence type="ECO:0000313" key="8">
    <source>
        <dbReference type="EMBL" id="SHK50157.1"/>
    </source>
</evidence>
<dbReference type="AlphaFoldDB" id="A0A1M6SZP8"/>
<gene>
    <name evidence="8" type="ORF">SAMN02745163_03932</name>
</gene>
<name>A0A1M6SZP8_9CLOT</name>
<dbReference type="InterPro" id="IPR051788">
    <property type="entry name" value="MFS_Transporter"/>
</dbReference>
<evidence type="ECO:0000313" key="9">
    <source>
        <dbReference type="Proteomes" id="UP000184310"/>
    </source>
</evidence>
<dbReference type="SUPFAM" id="SSF103473">
    <property type="entry name" value="MFS general substrate transporter"/>
    <property type="match status" value="1"/>
</dbReference>
<evidence type="ECO:0000256" key="4">
    <source>
        <dbReference type="ARBA" id="ARBA00022989"/>
    </source>
</evidence>
<feature type="transmembrane region" description="Helical" evidence="6">
    <location>
        <begin position="165"/>
        <end position="184"/>
    </location>
</feature>
<keyword evidence="4 6" id="KW-1133">Transmembrane helix</keyword>
<feature type="transmembrane region" description="Helical" evidence="6">
    <location>
        <begin position="329"/>
        <end position="349"/>
    </location>
</feature>
<evidence type="ECO:0000256" key="1">
    <source>
        <dbReference type="ARBA" id="ARBA00004651"/>
    </source>
</evidence>
<dbReference type="EMBL" id="FQZB01000018">
    <property type="protein sequence ID" value="SHK50157.1"/>
    <property type="molecule type" value="Genomic_DNA"/>
</dbReference>
<dbReference type="PROSITE" id="PS50850">
    <property type="entry name" value="MFS"/>
    <property type="match status" value="1"/>
</dbReference>
<protein>
    <submittedName>
        <fullName evidence="8">Fucose permease</fullName>
    </submittedName>
</protein>
<feature type="transmembrane region" description="Helical" evidence="6">
    <location>
        <begin position="272"/>
        <end position="292"/>
    </location>
</feature>
<feature type="transmembrane region" description="Helical" evidence="6">
    <location>
        <begin position="7"/>
        <end position="25"/>
    </location>
</feature>
<dbReference type="InterPro" id="IPR036259">
    <property type="entry name" value="MFS_trans_sf"/>
</dbReference>
<sequence length="390" mass="43089">MGKQQKTNWVTLTFIFVSMILAAITENTKGVFIPSFKECFHVGDTAIGSMLIITSGTYMILTFFGGILCEKIGQKRVFTLGIITIITSLIILSKANSFTMLLIGFGMSSSGLALSAIASNTIIPVIVFSAQTVIMNLLHFFYGFGSFVGQGIFGRIIDMGIDWRNVYFVVAIIYVVFLALFLFVKVPHPQKAKESNEKEVHEKVSKKILIAYMLGLGFYVFAEQGTGNWFMNFMKSTYSFGDKQSSTYLSLFFAIFTIGRLLGGFVVSRKGYFNVLATSMFLGTILYFIGLFMGANGVVVISMAGLFFSITFPTVVLTVSKVFTKRSAYITGTIVTAASFVGMILNWTMGFLNDKIGAKTAFLLVPTSSLICCIFMIYLYFQTKDKLVSK</sequence>
<dbReference type="GO" id="GO:0005886">
    <property type="term" value="C:plasma membrane"/>
    <property type="evidence" value="ECO:0007669"/>
    <property type="project" value="UniProtKB-SubCell"/>
</dbReference>
<dbReference type="PANTHER" id="PTHR23514:SF13">
    <property type="entry name" value="INNER MEMBRANE PROTEIN YBJJ"/>
    <property type="match status" value="1"/>
</dbReference>
<feature type="transmembrane region" description="Helical" evidence="6">
    <location>
        <begin position="298"/>
        <end position="317"/>
    </location>
</feature>
<dbReference type="OrthoDB" id="1674556at2"/>
<dbReference type="Gene3D" id="1.20.1250.20">
    <property type="entry name" value="MFS general substrate transporter like domains"/>
    <property type="match status" value="2"/>
</dbReference>
<accession>A0A1M6SZP8</accession>
<dbReference type="InterPro" id="IPR011701">
    <property type="entry name" value="MFS"/>
</dbReference>
<feature type="transmembrane region" description="Helical" evidence="6">
    <location>
        <begin position="204"/>
        <end position="222"/>
    </location>
</feature>
<reference evidence="8 9" key="1">
    <citation type="submission" date="2016-11" db="EMBL/GenBank/DDBJ databases">
        <authorList>
            <person name="Jaros S."/>
            <person name="Januszkiewicz K."/>
            <person name="Wedrychowicz H."/>
        </authorList>
    </citation>
    <scope>NUCLEOTIDE SEQUENCE [LARGE SCALE GENOMIC DNA]</scope>
    <source>
        <strain evidence="8 9">DSM 21758</strain>
    </source>
</reference>
<evidence type="ECO:0000256" key="6">
    <source>
        <dbReference type="SAM" id="Phobius"/>
    </source>
</evidence>